<gene>
    <name evidence="4" type="ORF">TVY486_1003260</name>
</gene>
<evidence type="ECO:0000256" key="1">
    <source>
        <dbReference type="SAM" id="Coils"/>
    </source>
</evidence>
<feature type="domain" description="Rubicon Homology" evidence="3">
    <location>
        <begin position="293"/>
        <end position="511"/>
    </location>
</feature>
<dbReference type="InterPro" id="IPR052428">
    <property type="entry name" value="Autophagy_HostDef_Reg"/>
</dbReference>
<protein>
    <recommendedName>
        <fullName evidence="3">Rubicon Homology domain-containing protein</fullName>
    </recommendedName>
</protein>
<accession>G0U5X2</accession>
<evidence type="ECO:0000256" key="2">
    <source>
        <dbReference type="SAM" id="MobiDB-lite"/>
    </source>
</evidence>
<dbReference type="PANTHER" id="PTHR45971:SF1">
    <property type="entry name" value="RUBICON, ISOFORM A"/>
    <property type="match status" value="1"/>
</dbReference>
<dbReference type="EMBL" id="HE573026">
    <property type="protein sequence ID" value="CCC51273.1"/>
    <property type="molecule type" value="Genomic_DNA"/>
</dbReference>
<dbReference type="VEuPathDB" id="TriTrypDB:TvY486_1003260"/>
<evidence type="ECO:0000313" key="4">
    <source>
        <dbReference type="EMBL" id="CCC51273.1"/>
    </source>
</evidence>
<feature type="region of interest" description="Disordered" evidence="2">
    <location>
        <begin position="129"/>
        <end position="150"/>
    </location>
</feature>
<reference evidence="4" key="1">
    <citation type="journal article" date="2012" name="Proc. Natl. Acad. Sci. U.S.A.">
        <title>Antigenic diversity is generated by distinct evolutionary mechanisms in African trypanosome species.</title>
        <authorList>
            <person name="Jackson A.P."/>
            <person name="Berry A."/>
            <person name="Aslett M."/>
            <person name="Allison H.C."/>
            <person name="Burton P."/>
            <person name="Vavrova-Anderson J."/>
            <person name="Brown R."/>
            <person name="Browne H."/>
            <person name="Corton N."/>
            <person name="Hauser H."/>
            <person name="Gamble J."/>
            <person name="Gilderthorp R."/>
            <person name="Marcello L."/>
            <person name="McQuillan J."/>
            <person name="Otto T.D."/>
            <person name="Quail M.A."/>
            <person name="Sanders M.J."/>
            <person name="van Tonder A."/>
            <person name="Ginger M.L."/>
            <person name="Field M.C."/>
            <person name="Barry J.D."/>
            <person name="Hertz-Fowler C."/>
            <person name="Berriman M."/>
        </authorList>
    </citation>
    <scope>NUCLEOTIDE SEQUENCE</scope>
    <source>
        <strain evidence="4">Y486</strain>
    </source>
</reference>
<evidence type="ECO:0000259" key="3">
    <source>
        <dbReference type="SMART" id="SM01175"/>
    </source>
</evidence>
<dbReference type="PANTHER" id="PTHR45971">
    <property type="entry name" value="PHOX (PX) DOMAIN-CONTAINING PROTEIN"/>
    <property type="match status" value="1"/>
</dbReference>
<dbReference type="Pfam" id="PF13901">
    <property type="entry name" value="RH_dom"/>
    <property type="match status" value="1"/>
</dbReference>
<dbReference type="AlphaFoldDB" id="G0U5X2"/>
<keyword evidence="1" id="KW-0175">Coiled coil</keyword>
<feature type="coiled-coil region" evidence="1">
    <location>
        <begin position="76"/>
        <end position="110"/>
    </location>
</feature>
<organism evidence="4">
    <name type="scientific">Trypanosoma vivax (strain Y486)</name>
    <dbReference type="NCBI Taxonomy" id="1055687"/>
    <lineage>
        <taxon>Eukaryota</taxon>
        <taxon>Discoba</taxon>
        <taxon>Euglenozoa</taxon>
        <taxon>Kinetoplastea</taxon>
        <taxon>Metakinetoplastina</taxon>
        <taxon>Trypanosomatida</taxon>
        <taxon>Trypanosomatidae</taxon>
        <taxon>Trypanosoma</taxon>
        <taxon>Duttonella</taxon>
    </lineage>
</organism>
<sequence>MERNPVNSTSHTAFSETNVTLLLLRAQCLLEVNQATRANGMPVCDKSSGKRQAAADANLSPLTAAHQRCKNRLRVLEQFQSFIEDQQKTLRSLKQALEITRQAKTALRRDVEREGLAPEQGGACWTLMSSPGADASPEGSGPVESAEDPQTPPHYQILVPPVAEVGSVTPFKLETNESASGGTEVGNAVSAVPVGENEEEVEEEEVTPKQQEWHLYRTWQPSEVMLLANVEQPHGDENNPVRHILCLSTIVHKKPLGIWAKDAALRKQGRYCKQCLTPLRKRYLPFPSWKEARFCYYTGMYYCTSCHSGRHAVIPARVLHLWDFNPRPVCNSALDFLELQRTRPVYCVSAIKPELYVHSLLLQTARLLRLQLAALREMGMACPVFRQLFYRSDIAAEAERAGGRQVLSNTSKGSRPRPLTPSNTVVAVALEAIPSASEYYVPRSRRYLIEESEIWSMTDFDDMRRGQLFSLYEGNSVFKPLFSNNSAAMASQLAAYSKGTGAFFGKCNVVT</sequence>
<proteinExistence type="predicted"/>
<name>G0U5X2_TRYVY</name>
<dbReference type="SMART" id="SM01175">
    <property type="entry name" value="DUF4206"/>
    <property type="match status" value="1"/>
</dbReference>
<dbReference type="GO" id="GO:1901981">
    <property type="term" value="F:phosphatidylinositol phosphate binding"/>
    <property type="evidence" value="ECO:0007669"/>
    <property type="project" value="TreeGrafter"/>
</dbReference>
<dbReference type="InterPro" id="IPR025258">
    <property type="entry name" value="RH_dom"/>
</dbReference>